<organism evidence="4 5">
    <name type="scientific">Arthroderma otae (strain ATCC MYA-4605 / CBS 113480)</name>
    <name type="common">Microsporum canis</name>
    <dbReference type="NCBI Taxonomy" id="554155"/>
    <lineage>
        <taxon>Eukaryota</taxon>
        <taxon>Fungi</taxon>
        <taxon>Dikarya</taxon>
        <taxon>Ascomycota</taxon>
        <taxon>Pezizomycotina</taxon>
        <taxon>Eurotiomycetes</taxon>
        <taxon>Eurotiomycetidae</taxon>
        <taxon>Onygenales</taxon>
        <taxon>Arthrodermataceae</taxon>
        <taxon>Microsporum</taxon>
    </lineage>
</organism>
<keyword evidence="2" id="KW-1133">Transmembrane helix</keyword>
<reference evidence="5" key="1">
    <citation type="journal article" date="2012" name="MBio">
        <title>Comparative genome analysis of Trichophyton rubrum and related dermatophytes reveals candidate genes involved in infection.</title>
        <authorList>
            <person name="Martinez D.A."/>
            <person name="Oliver B.G."/>
            <person name="Graeser Y."/>
            <person name="Goldberg J.M."/>
            <person name="Li W."/>
            <person name="Martinez-Rossi N.M."/>
            <person name="Monod M."/>
            <person name="Shelest E."/>
            <person name="Barton R.C."/>
            <person name="Birch E."/>
            <person name="Brakhage A.A."/>
            <person name="Chen Z."/>
            <person name="Gurr S.J."/>
            <person name="Heiman D."/>
            <person name="Heitman J."/>
            <person name="Kosti I."/>
            <person name="Rossi A."/>
            <person name="Saif S."/>
            <person name="Samalova M."/>
            <person name="Saunders C.W."/>
            <person name="Shea T."/>
            <person name="Summerbell R.C."/>
            <person name="Xu J."/>
            <person name="Young S."/>
            <person name="Zeng Q."/>
            <person name="Birren B.W."/>
            <person name="Cuomo C.A."/>
            <person name="White T.C."/>
        </authorList>
    </citation>
    <scope>NUCLEOTIDE SEQUENCE [LARGE SCALE GENOMIC DNA]</scope>
    <source>
        <strain evidence="5">ATCC MYA-4605 / CBS 113480</strain>
    </source>
</reference>
<feature type="transmembrane region" description="Helical" evidence="2">
    <location>
        <begin position="25"/>
        <end position="46"/>
    </location>
</feature>
<sequence length="389" mass="43002">MESPSAIPEGHRAYLVTDTDQGGHIVIVSTLLMSWMVLCFFIRIYIRSDINGPFGLDDSVVGIGSTLGIVHVGVLLKAVSQGIGKSNIYLQPSEVDSAEQTLYASDIFFILAHSCAKASVALLLFRLGRDILYKRVCASIALFIGIWGVAATTTMSIKCDLSRPWILNDKCSYIVSGLSCASAVSELRWQVITAFDVMTELLIFGMLVYLIWGLQMVMSRKVIIVSAFACRLPVVGFSIFRLTTIHGVVDLRDPTLSMVPYVIWTEILLHYSIMAATIPCLKPFFIAFNTGWGQGSHKRTSRYPPYNSRTSSKTGPNFSNKLGKIMGSPQSDFRNDTSGTRSISQALNRGGAPSVESHESQQMIIRETRGWTVEHESFEMRSYGNMHQA</sequence>
<feature type="transmembrane region" description="Helical" evidence="2">
    <location>
        <begin position="224"/>
        <end position="249"/>
    </location>
</feature>
<dbReference type="GeneID" id="9225455"/>
<proteinExistence type="predicted"/>
<dbReference type="AlphaFoldDB" id="C5FCJ6"/>
<dbReference type="InterPro" id="IPR049326">
    <property type="entry name" value="Rhodopsin_dom_fungi"/>
</dbReference>
<evidence type="ECO:0000256" key="1">
    <source>
        <dbReference type="SAM" id="MobiDB-lite"/>
    </source>
</evidence>
<gene>
    <name evidence="4" type="ORF">MCYG_00418</name>
</gene>
<dbReference type="RefSeq" id="XP_002850314.1">
    <property type="nucleotide sequence ID" value="XM_002850268.1"/>
</dbReference>
<feature type="region of interest" description="Disordered" evidence="1">
    <location>
        <begin position="295"/>
        <end position="361"/>
    </location>
</feature>
<dbReference type="eggNOG" id="ENOG502SPVV">
    <property type="taxonomic scope" value="Eukaryota"/>
</dbReference>
<keyword evidence="5" id="KW-1185">Reference proteome</keyword>
<accession>C5FCJ6</accession>
<evidence type="ECO:0000313" key="4">
    <source>
        <dbReference type="EMBL" id="EEQ27530.1"/>
    </source>
</evidence>
<dbReference type="Pfam" id="PF20684">
    <property type="entry name" value="Fung_rhodopsin"/>
    <property type="match status" value="1"/>
</dbReference>
<dbReference type="PANTHER" id="PTHR39614:SF2">
    <property type="entry name" value="INTEGRAL MEMBRANE PROTEIN"/>
    <property type="match status" value="1"/>
</dbReference>
<feature type="transmembrane region" description="Helical" evidence="2">
    <location>
        <begin position="136"/>
        <end position="157"/>
    </location>
</feature>
<evidence type="ECO:0000313" key="5">
    <source>
        <dbReference type="Proteomes" id="UP000002035"/>
    </source>
</evidence>
<name>C5FCJ6_ARTOC</name>
<keyword evidence="2" id="KW-0472">Membrane</keyword>
<dbReference type="HOGENOM" id="CLU_036632_1_0_1"/>
<dbReference type="VEuPathDB" id="FungiDB:MCYG_00418"/>
<feature type="transmembrane region" description="Helical" evidence="2">
    <location>
        <begin position="269"/>
        <end position="292"/>
    </location>
</feature>
<dbReference type="EMBL" id="DS995701">
    <property type="protein sequence ID" value="EEQ27530.1"/>
    <property type="molecule type" value="Genomic_DNA"/>
</dbReference>
<evidence type="ECO:0000256" key="2">
    <source>
        <dbReference type="SAM" id="Phobius"/>
    </source>
</evidence>
<feature type="transmembrane region" description="Helical" evidence="2">
    <location>
        <begin position="191"/>
        <end position="212"/>
    </location>
</feature>
<feature type="compositionally biased region" description="Polar residues" evidence="1">
    <location>
        <begin position="307"/>
        <end position="320"/>
    </location>
</feature>
<feature type="compositionally biased region" description="Polar residues" evidence="1">
    <location>
        <begin position="328"/>
        <end position="347"/>
    </location>
</feature>
<evidence type="ECO:0000259" key="3">
    <source>
        <dbReference type="Pfam" id="PF20684"/>
    </source>
</evidence>
<dbReference type="OrthoDB" id="3918601at2759"/>
<feature type="transmembrane region" description="Helical" evidence="2">
    <location>
        <begin position="58"/>
        <end position="83"/>
    </location>
</feature>
<dbReference type="Proteomes" id="UP000002035">
    <property type="component" value="Unassembled WGS sequence"/>
</dbReference>
<protein>
    <recommendedName>
        <fullName evidence="3">Rhodopsin domain-containing protein</fullName>
    </recommendedName>
</protein>
<keyword evidence="2" id="KW-0812">Transmembrane</keyword>
<dbReference type="PANTHER" id="PTHR39614">
    <property type="entry name" value="INTEGRAL MEMBRANE PROTEIN"/>
    <property type="match status" value="1"/>
</dbReference>
<feature type="transmembrane region" description="Helical" evidence="2">
    <location>
        <begin position="103"/>
        <end position="124"/>
    </location>
</feature>
<dbReference type="OMA" id="LMSWMVL"/>
<feature type="domain" description="Rhodopsin" evidence="3">
    <location>
        <begin position="42"/>
        <end position="285"/>
    </location>
</feature>